<gene>
    <name evidence="3" type="ORF">JTE90_018312</name>
</gene>
<sequence length="466" mass="55660">MSQLFPLCLRRSVLKHYRLHYITKRNILSEAYKCEEAWQRRLDSPLLKQLKMEQYFVETDKKFQTKRLVSGVDVDLFANNLQDETELDEIEHLLYRFRKTKRAVELMDSTTYAVVRVLLQFRQYESLFRILNDRESYGIFPDFYTYNILMDTFIKERMYKEAAQSAILMALQEEFNNKLSVVLGLYSCQKFLNECTVESLAPEKAADTESKEEDDDEDVQLIRVPFLRNPWFDDHFQITNPKHLIGKTLYILGREMDNSLGRSYQIVGLSMYEKWDKAANLLTTFSESSDSKILKESIEKVQSLLNEIPDDEEKIKENRLNQFNALFQKLQSEKKIEEGSLFDSLEAKLKEMLPLQDKDIEEQKKLFSEWENQRKLALDKQNRELEKERRLKAIEEKKEYLFWKEKLLFFFENENKNLEEFRKVEEYKQQLESSKTVEDAYIVPEIIKKAPERPSIYKKLAKVKKL</sequence>
<comment type="caution">
    <text evidence="3">The sequence shown here is derived from an EMBL/GenBank/DDBJ whole genome shotgun (WGS) entry which is preliminary data.</text>
</comment>
<feature type="coiled-coil region" evidence="2">
    <location>
        <begin position="360"/>
        <end position="398"/>
    </location>
</feature>
<evidence type="ECO:0000256" key="1">
    <source>
        <dbReference type="ARBA" id="ARBA00004173"/>
    </source>
</evidence>
<evidence type="ECO:0000256" key="2">
    <source>
        <dbReference type="SAM" id="Coils"/>
    </source>
</evidence>
<accession>A0AAV6UEK8</accession>
<dbReference type="GO" id="GO:0005739">
    <property type="term" value="C:mitochondrion"/>
    <property type="evidence" value="ECO:0007669"/>
    <property type="project" value="UniProtKB-SubCell"/>
</dbReference>
<keyword evidence="4" id="KW-1185">Reference proteome</keyword>
<reference evidence="3 4" key="1">
    <citation type="journal article" date="2022" name="Nat. Ecol. Evol.">
        <title>A masculinizing supergene underlies an exaggerated male reproductive morph in a spider.</title>
        <authorList>
            <person name="Hendrickx F."/>
            <person name="De Corte Z."/>
            <person name="Sonet G."/>
            <person name="Van Belleghem S.M."/>
            <person name="Kostlbacher S."/>
            <person name="Vangestel C."/>
        </authorList>
    </citation>
    <scope>NUCLEOTIDE SEQUENCE [LARGE SCALE GENOMIC DNA]</scope>
    <source>
        <strain evidence="3">W744_W776</strain>
    </source>
</reference>
<dbReference type="InterPro" id="IPR034913">
    <property type="entry name" value="mS27/PTCD2"/>
</dbReference>
<evidence type="ECO:0008006" key="5">
    <source>
        <dbReference type="Google" id="ProtNLM"/>
    </source>
</evidence>
<dbReference type="InterPro" id="IPR019266">
    <property type="entry name" value="Ribosomal_mS27"/>
</dbReference>
<dbReference type="PANTHER" id="PTHR21393">
    <property type="entry name" value="MITOCHONDRIAL 28S RIBOSOMAL PROTEIN S27"/>
    <property type="match status" value="1"/>
</dbReference>
<dbReference type="InterPro" id="IPR011990">
    <property type="entry name" value="TPR-like_helical_dom_sf"/>
</dbReference>
<comment type="subcellular location">
    <subcellularLocation>
        <location evidence="1">Mitochondrion</location>
    </subcellularLocation>
</comment>
<proteinExistence type="predicted"/>
<dbReference type="Pfam" id="PF10037">
    <property type="entry name" value="MRP-S27"/>
    <property type="match status" value="1"/>
</dbReference>
<evidence type="ECO:0000313" key="4">
    <source>
        <dbReference type="Proteomes" id="UP000827092"/>
    </source>
</evidence>
<dbReference type="PANTHER" id="PTHR21393:SF0">
    <property type="entry name" value="SMALL RIBOSOMAL SUBUNIT PROTEIN MS27"/>
    <property type="match status" value="1"/>
</dbReference>
<keyword evidence="2" id="KW-0175">Coiled coil</keyword>
<evidence type="ECO:0000313" key="3">
    <source>
        <dbReference type="EMBL" id="KAG8182429.1"/>
    </source>
</evidence>
<name>A0AAV6UEK8_9ARAC</name>
<dbReference type="EMBL" id="JAFNEN010000463">
    <property type="protein sequence ID" value="KAG8182429.1"/>
    <property type="molecule type" value="Genomic_DNA"/>
</dbReference>
<organism evidence="3 4">
    <name type="scientific">Oedothorax gibbosus</name>
    <dbReference type="NCBI Taxonomy" id="931172"/>
    <lineage>
        <taxon>Eukaryota</taxon>
        <taxon>Metazoa</taxon>
        <taxon>Ecdysozoa</taxon>
        <taxon>Arthropoda</taxon>
        <taxon>Chelicerata</taxon>
        <taxon>Arachnida</taxon>
        <taxon>Araneae</taxon>
        <taxon>Araneomorphae</taxon>
        <taxon>Entelegynae</taxon>
        <taxon>Araneoidea</taxon>
        <taxon>Linyphiidae</taxon>
        <taxon>Erigoninae</taxon>
        <taxon>Oedothorax</taxon>
    </lineage>
</organism>
<dbReference type="Gene3D" id="1.25.40.10">
    <property type="entry name" value="Tetratricopeptide repeat domain"/>
    <property type="match status" value="1"/>
</dbReference>
<dbReference type="Proteomes" id="UP000827092">
    <property type="component" value="Unassembled WGS sequence"/>
</dbReference>
<protein>
    <recommendedName>
        <fullName evidence="5">28S ribosomal protein S27, mitochondrial</fullName>
    </recommendedName>
</protein>
<dbReference type="AlphaFoldDB" id="A0AAV6UEK8"/>